<dbReference type="NCBIfam" id="NF008201">
    <property type="entry name" value="PRK10958.1"/>
    <property type="match status" value="1"/>
</dbReference>
<feature type="transmembrane region" description="Helical" evidence="7">
    <location>
        <begin position="135"/>
        <end position="155"/>
    </location>
</feature>
<dbReference type="GO" id="GO:0015190">
    <property type="term" value="F:L-leucine transmembrane transporter activity"/>
    <property type="evidence" value="ECO:0007669"/>
    <property type="project" value="TreeGrafter"/>
</dbReference>
<evidence type="ECO:0000256" key="7">
    <source>
        <dbReference type="SAM" id="Phobius"/>
    </source>
</evidence>
<accession>A0A344U9J0</accession>
<dbReference type="PIRSF" id="PIRSF006324">
    <property type="entry name" value="LeuE"/>
    <property type="match status" value="1"/>
</dbReference>
<dbReference type="GO" id="GO:0015820">
    <property type="term" value="P:L-leucine transport"/>
    <property type="evidence" value="ECO:0007669"/>
    <property type="project" value="TreeGrafter"/>
</dbReference>
<dbReference type="PANTHER" id="PTHR30086">
    <property type="entry name" value="ARGININE EXPORTER PROTEIN ARGO"/>
    <property type="match status" value="1"/>
</dbReference>
<dbReference type="GO" id="GO:0005886">
    <property type="term" value="C:plasma membrane"/>
    <property type="evidence" value="ECO:0007669"/>
    <property type="project" value="UniProtKB-SubCell"/>
</dbReference>
<dbReference type="AlphaFoldDB" id="A0A344U9J0"/>
<keyword evidence="9" id="KW-1185">Reference proteome</keyword>
<dbReference type="PANTHER" id="PTHR30086:SF15">
    <property type="entry name" value="LEUCINE EFFLUX PROTEIN"/>
    <property type="match status" value="1"/>
</dbReference>
<dbReference type="Pfam" id="PF01810">
    <property type="entry name" value="LysE"/>
    <property type="match status" value="1"/>
</dbReference>
<evidence type="ECO:0000313" key="9">
    <source>
        <dbReference type="Proteomes" id="UP000252004"/>
    </source>
</evidence>
<dbReference type="Proteomes" id="UP000252004">
    <property type="component" value="Chromosome"/>
</dbReference>
<organism evidence="8 9">
    <name type="scientific">Streptomyces globosus</name>
    <dbReference type="NCBI Taxonomy" id="68209"/>
    <lineage>
        <taxon>Bacteria</taxon>
        <taxon>Bacillati</taxon>
        <taxon>Actinomycetota</taxon>
        <taxon>Actinomycetes</taxon>
        <taxon>Kitasatosporales</taxon>
        <taxon>Streptomycetaceae</taxon>
        <taxon>Streptomyces</taxon>
    </lineage>
</organism>
<dbReference type="RefSeq" id="WP_114058724.1">
    <property type="nucleotide sequence ID" value="NZ_CP030862.1"/>
</dbReference>
<evidence type="ECO:0000256" key="3">
    <source>
        <dbReference type="ARBA" id="ARBA00022475"/>
    </source>
</evidence>
<dbReference type="InterPro" id="IPR001123">
    <property type="entry name" value="LeuE-type"/>
</dbReference>
<evidence type="ECO:0000256" key="2">
    <source>
        <dbReference type="ARBA" id="ARBA00007928"/>
    </source>
</evidence>
<reference evidence="8 9" key="1">
    <citation type="submission" date="2018-01" db="EMBL/GenBank/DDBJ databases">
        <title>Draft genome Sequence of streptomyces globosus LZH-48.</title>
        <authorList>
            <person name="Ran K."/>
            <person name="Li Z."/>
            <person name="Wei S."/>
            <person name="Dong R."/>
        </authorList>
    </citation>
    <scope>NUCLEOTIDE SEQUENCE [LARGE SCALE GENOMIC DNA]</scope>
    <source>
        <strain evidence="8 9">LZH-48</strain>
    </source>
</reference>
<feature type="transmembrane region" description="Helical" evidence="7">
    <location>
        <begin position="204"/>
        <end position="223"/>
    </location>
</feature>
<dbReference type="KEGG" id="sgz:C0216_16985"/>
<feature type="transmembrane region" description="Helical" evidence="7">
    <location>
        <begin position="45"/>
        <end position="66"/>
    </location>
</feature>
<dbReference type="EMBL" id="CP030862">
    <property type="protein sequence ID" value="AXE27561.1"/>
    <property type="molecule type" value="Genomic_DNA"/>
</dbReference>
<keyword evidence="3" id="KW-1003">Cell membrane</keyword>
<sequence length="226" mass="23611">MLGVDNLLTYTVGALLIILLPGPSSLFTLSVAARLGVRAGYRAAAGVFLGETLLMAATAAGLASLLQTNDLLFAIVKYAGAGYLTWIAVGMIRAAWTMWRRPGRSAGADPEGVQARADAGAGTAAAGARLFRRSLVITVLNPKAILFFISFFVQFVDPGYPHPALSFGLLALVYQLISIAYVTALILGGTYLAAQFRRRRRLSAGLTTGAGALFLGFAAKLATAGN</sequence>
<proteinExistence type="inferred from homology"/>
<evidence type="ECO:0000256" key="1">
    <source>
        <dbReference type="ARBA" id="ARBA00004651"/>
    </source>
</evidence>
<keyword evidence="6 7" id="KW-0472">Membrane</keyword>
<feature type="transmembrane region" description="Helical" evidence="7">
    <location>
        <begin position="72"/>
        <end position="96"/>
    </location>
</feature>
<evidence type="ECO:0000256" key="5">
    <source>
        <dbReference type="ARBA" id="ARBA00022989"/>
    </source>
</evidence>
<evidence type="ECO:0000256" key="4">
    <source>
        <dbReference type="ARBA" id="ARBA00022692"/>
    </source>
</evidence>
<dbReference type="OrthoDB" id="3175972at2"/>
<gene>
    <name evidence="8" type="ORF">C0216_16985</name>
</gene>
<feature type="transmembrane region" description="Helical" evidence="7">
    <location>
        <begin position="12"/>
        <end position="33"/>
    </location>
</feature>
<feature type="transmembrane region" description="Helical" evidence="7">
    <location>
        <begin position="167"/>
        <end position="192"/>
    </location>
</feature>
<comment type="similarity">
    <text evidence="2">Belongs to the Rht family.</text>
</comment>
<evidence type="ECO:0000256" key="6">
    <source>
        <dbReference type="ARBA" id="ARBA00023136"/>
    </source>
</evidence>
<keyword evidence="5 7" id="KW-1133">Transmembrane helix</keyword>
<evidence type="ECO:0000313" key="8">
    <source>
        <dbReference type="EMBL" id="AXE27561.1"/>
    </source>
</evidence>
<comment type="subcellular location">
    <subcellularLocation>
        <location evidence="1">Cell membrane</location>
        <topology evidence="1">Multi-pass membrane protein</topology>
    </subcellularLocation>
</comment>
<protein>
    <submittedName>
        <fullName evidence="8">Leucine efflux protein LeuE</fullName>
    </submittedName>
</protein>
<name>A0A344U9J0_9ACTN</name>
<keyword evidence="4 7" id="KW-0812">Transmembrane</keyword>